<dbReference type="PANTHER" id="PTHR16295">
    <property type="entry name" value="TRAF-TYPE ZINC FINGER PROTEIN-RELATED"/>
    <property type="match status" value="1"/>
</dbReference>
<dbReference type="Gene3D" id="3.30.40.10">
    <property type="entry name" value="Zinc/RING finger domain, C3HC4 (zinc finger)"/>
    <property type="match status" value="1"/>
</dbReference>
<evidence type="ECO:0000256" key="1">
    <source>
        <dbReference type="SAM" id="MobiDB-lite"/>
    </source>
</evidence>
<sequence>MFKLFIIAVVCFTIVNGNVKDDLKDKITDTLGQGGKVKQHVVNVVNERTNKAKDAAHSAADAIKDNADTVKDKASETLKAGQKAAGNAKATADKKLDETKKAGKELKKKASGSVEDLKDTTSHTVKSAKKKAENVAEKASKKGEKIKRQVSDTGEKIKRQASDAEEKVKTNTEDAKKQVEKQSDGIVDKLFNILIDVKNSLLEPVGLASNTATDIADQATSKLDEVSDTLLYICSRSQSSHRLRLDDEGKETDVGDSERKNTNQKELDQYQLNNCDSRSIKCSFCQEPQPSSSALSAHLMLCGNKTDQCPNCRKFIRRAIFAYHYENNCANLEETDTPIPQSRNSSAHRRSSKSNRSVSQQNDVNDHNQEDDSSYISSNCRSKPLDEVSSSASNKRSTSDTIISKSSNNQYLSNDHKVHQENRLENQIKMNEQLEQTSQISNTAESRSSANRHRKSQDIVYIPCEICNKQVDLRYWATHIQDCREREIRRIEALAETINRKPFTEKLPCEYCEELLSIEQLQTHERFCRKNPDSMARTAKLNNSQPFSTVAFTNRSLKIDRDPTLLSTYHYSSLSKDIRDRINDRERTTTLENGRASSHVSINVRRTNETMKLHDNNISPLAINGQPTSRQRKTTSDVGLQLINSSRDVPAHDTFLGLQMDHRSSGTQSLPNRSHSAISLERKTEHRRPMPRLTGSASVDPSRGRSTSKTLLDERGSTRSNGTKVSHHFRDNDTNNVLFHSPRIEDQQHRPQLNQSGRPETLNKKFKWKPPLQQPPMKF</sequence>
<feature type="region of interest" description="Disordered" evidence="1">
    <location>
        <begin position="243"/>
        <end position="266"/>
    </location>
</feature>
<organism evidence="3 4">
    <name type="scientific">Rotaria sordida</name>
    <dbReference type="NCBI Taxonomy" id="392033"/>
    <lineage>
        <taxon>Eukaryota</taxon>
        <taxon>Metazoa</taxon>
        <taxon>Spiralia</taxon>
        <taxon>Gnathifera</taxon>
        <taxon>Rotifera</taxon>
        <taxon>Eurotatoria</taxon>
        <taxon>Bdelloidea</taxon>
        <taxon>Philodinida</taxon>
        <taxon>Philodinidae</taxon>
        <taxon>Rotaria</taxon>
    </lineage>
</organism>
<feature type="region of interest" description="Disordered" evidence="1">
    <location>
        <begin position="333"/>
        <end position="414"/>
    </location>
</feature>
<dbReference type="Proteomes" id="UP000663864">
    <property type="component" value="Unassembled WGS sequence"/>
</dbReference>
<gene>
    <name evidence="3" type="ORF">ZHD862_LOCUS11386</name>
</gene>
<feature type="signal peptide" evidence="2">
    <location>
        <begin position="1"/>
        <end position="17"/>
    </location>
</feature>
<feature type="region of interest" description="Disordered" evidence="1">
    <location>
        <begin position="662"/>
        <end position="779"/>
    </location>
</feature>
<name>A0A814FDV0_9BILA</name>
<dbReference type="InterPro" id="IPR051986">
    <property type="entry name" value="Innate_Immune_Apopt_Reg"/>
</dbReference>
<feature type="compositionally biased region" description="Polar residues" evidence="1">
    <location>
        <begin position="695"/>
        <end position="710"/>
    </location>
</feature>
<feature type="compositionally biased region" description="Polar residues" evidence="1">
    <location>
        <begin position="665"/>
        <end position="677"/>
    </location>
</feature>
<dbReference type="AlphaFoldDB" id="A0A814FDV0"/>
<keyword evidence="2" id="KW-0732">Signal</keyword>
<dbReference type="GO" id="GO:0005739">
    <property type="term" value="C:mitochondrion"/>
    <property type="evidence" value="ECO:0007669"/>
    <property type="project" value="TreeGrafter"/>
</dbReference>
<evidence type="ECO:0000313" key="4">
    <source>
        <dbReference type="Proteomes" id="UP000663864"/>
    </source>
</evidence>
<accession>A0A814FDV0</accession>
<dbReference type="Gene3D" id="1.20.120.20">
    <property type="entry name" value="Apolipoprotein"/>
    <property type="match status" value="1"/>
</dbReference>
<feature type="compositionally biased region" description="Basic and acidic residues" evidence="1">
    <location>
        <begin position="91"/>
        <end position="105"/>
    </location>
</feature>
<feature type="compositionally biased region" description="Basic and acidic residues" evidence="1">
    <location>
        <begin position="130"/>
        <end position="177"/>
    </location>
</feature>
<feature type="region of interest" description="Disordered" evidence="1">
    <location>
        <begin position="435"/>
        <end position="454"/>
    </location>
</feature>
<evidence type="ECO:0000313" key="3">
    <source>
        <dbReference type="EMBL" id="CAF0978636.1"/>
    </source>
</evidence>
<feature type="compositionally biased region" description="Polar residues" evidence="1">
    <location>
        <begin position="388"/>
        <end position="413"/>
    </location>
</feature>
<dbReference type="PANTHER" id="PTHR16295:SF10">
    <property type="entry name" value="EXPRESSED PROTEIN"/>
    <property type="match status" value="1"/>
</dbReference>
<dbReference type="SUPFAM" id="SSF58113">
    <property type="entry name" value="Apolipoprotein A-I"/>
    <property type="match status" value="1"/>
</dbReference>
<protein>
    <submittedName>
        <fullName evidence="3">Uncharacterized protein</fullName>
    </submittedName>
</protein>
<feature type="compositionally biased region" description="Polar residues" evidence="1">
    <location>
        <begin position="435"/>
        <end position="449"/>
    </location>
</feature>
<feature type="compositionally biased region" description="Low complexity" evidence="1">
    <location>
        <begin position="79"/>
        <end position="90"/>
    </location>
</feature>
<evidence type="ECO:0000256" key="2">
    <source>
        <dbReference type="SAM" id="SignalP"/>
    </source>
</evidence>
<dbReference type="InterPro" id="IPR013083">
    <property type="entry name" value="Znf_RING/FYVE/PHD"/>
</dbReference>
<reference evidence="3" key="1">
    <citation type="submission" date="2021-02" db="EMBL/GenBank/DDBJ databases">
        <authorList>
            <person name="Nowell W R."/>
        </authorList>
    </citation>
    <scope>NUCLEOTIDE SEQUENCE</scope>
</reference>
<proteinExistence type="predicted"/>
<feature type="chain" id="PRO_5032430563" evidence="2">
    <location>
        <begin position="18"/>
        <end position="779"/>
    </location>
</feature>
<comment type="caution">
    <text evidence="3">The sequence shown here is derived from an EMBL/GenBank/DDBJ whole genome shotgun (WGS) entry which is preliminary data.</text>
</comment>
<dbReference type="EMBL" id="CAJNOT010000428">
    <property type="protein sequence ID" value="CAF0978636.1"/>
    <property type="molecule type" value="Genomic_DNA"/>
</dbReference>
<feature type="region of interest" description="Disordered" evidence="1">
    <location>
        <begin position="78"/>
        <end position="177"/>
    </location>
</feature>
<feature type="compositionally biased region" description="Polar residues" evidence="1">
    <location>
        <begin position="354"/>
        <end position="363"/>
    </location>
</feature>